<evidence type="ECO:0000313" key="3">
    <source>
        <dbReference type="EnsemblPlants" id="QL12p011081:mrna:CDS:1"/>
    </source>
</evidence>
<proteinExistence type="predicted"/>
<dbReference type="PANTHER" id="PTHR31325">
    <property type="entry name" value="OS01G0798800 PROTEIN-RELATED"/>
    <property type="match status" value="1"/>
</dbReference>
<dbReference type="OMA" id="TCILIRR"/>
<dbReference type="InterPro" id="IPR025315">
    <property type="entry name" value="DUF4220"/>
</dbReference>
<dbReference type="AlphaFoldDB" id="A0A7N2N2H9"/>
<dbReference type="Proteomes" id="UP000594261">
    <property type="component" value="Chromosome 12"/>
</dbReference>
<dbReference type="EMBL" id="LRBV02000012">
    <property type="status" value="NOT_ANNOTATED_CDS"/>
    <property type="molecule type" value="Genomic_DNA"/>
</dbReference>
<keyword evidence="4" id="KW-1185">Reference proteome</keyword>
<feature type="domain" description="DUF4220" evidence="2">
    <location>
        <begin position="40"/>
        <end position="439"/>
    </location>
</feature>
<feature type="transmembrane region" description="Helical" evidence="1">
    <location>
        <begin position="352"/>
        <end position="373"/>
    </location>
</feature>
<reference evidence="3 4" key="1">
    <citation type="journal article" date="2016" name="G3 (Bethesda)">
        <title>First Draft Assembly and Annotation of the Genome of a California Endemic Oak Quercus lobata Nee (Fagaceae).</title>
        <authorList>
            <person name="Sork V.L."/>
            <person name="Fitz-Gibbon S.T."/>
            <person name="Puiu D."/>
            <person name="Crepeau M."/>
            <person name="Gugger P.F."/>
            <person name="Sherman R."/>
            <person name="Stevens K."/>
            <person name="Langley C.H."/>
            <person name="Pellegrini M."/>
            <person name="Salzberg S.L."/>
        </authorList>
    </citation>
    <scope>NUCLEOTIDE SEQUENCE [LARGE SCALE GENOMIC DNA]</scope>
    <source>
        <strain evidence="3 4">cv. SW786</strain>
    </source>
</reference>
<feature type="transmembrane region" description="Helical" evidence="1">
    <location>
        <begin position="320"/>
        <end position="340"/>
    </location>
</feature>
<feature type="transmembrane region" description="Helical" evidence="1">
    <location>
        <begin position="35"/>
        <end position="58"/>
    </location>
</feature>
<organism evidence="3 4">
    <name type="scientific">Quercus lobata</name>
    <name type="common">Valley oak</name>
    <dbReference type="NCBI Taxonomy" id="97700"/>
    <lineage>
        <taxon>Eukaryota</taxon>
        <taxon>Viridiplantae</taxon>
        <taxon>Streptophyta</taxon>
        <taxon>Embryophyta</taxon>
        <taxon>Tracheophyta</taxon>
        <taxon>Spermatophyta</taxon>
        <taxon>Magnoliopsida</taxon>
        <taxon>eudicotyledons</taxon>
        <taxon>Gunneridae</taxon>
        <taxon>Pentapetalae</taxon>
        <taxon>rosids</taxon>
        <taxon>fabids</taxon>
        <taxon>Fagales</taxon>
        <taxon>Fagaceae</taxon>
        <taxon>Quercus</taxon>
    </lineage>
</organism>
<accession>A0A7N2N2H9</accession>
<dbReference type="InParanoid" id="A0A7N2N2H9"/>
<evidence type="ECO:0000256" key="1">
    <source>
        <dbReference type="SAM" id="Phobius"/>
    </source>
</evidence>
<evidence type="ECO:0000313" key="4">
    <source>
        <dbReference type="Proteomes" id="UP000594261"/>
    </source>
</evidence>
<keyword evidence="1" id="KW-0472">Membrane</keyword>
<feature type="transmembrane region" description="Helical" evidence="1">
    <location>
        <begin position="107"/>
        <end position="129"/>
    </location>
</feature>
<evidence type="ECO:0000259" key="2">
    <source>
        <dbReference type="Pfam" id="PF13968"/>
    </source>
</evidence>
<dbReference type="Gramene" id="QL12p011081:mrna">
    <property type="protein sequence ID" value="QL12p011081:mrna:CDS:1"/>
    <property type="gene ID" value="QL12p011081"/>
</dbReference>
<name>A0A7N2N2H9_QUELO</name>
<reference evidence="3" key="2">
    <citation type="submission" date="2021-01" db="UniProtKB">
        <authorList>
            <consortium name="EnsemblPlants"/>
        </authorList>
    </citation>
    <scope>IDENTIFICATION</scope>
</reference>
<feature type="transmembrane region" description="Helical" evidence="1">
    <location>
        <begin position="136"/>
        <end position="154"/>
    </location>
</feature>
<feature type="transmembrane region" description="Helical" evidence="1">
    <location>
        <begin position="160"/>
        <end position="178"/>
    </location>
</feature>
<dbReference type="Pfam" id="PF13968">
    <property type="entry name" value="DUF4220"/>
    <property type="match status" value="1"/>
</dbReference>
<keyword evidence="1" id="KW-1133">Transmembrane helix</keyword>
<sequence>MGRMEHRAIILVSLSLQTILILFAPFRKRIPKKPVILLIWSSYLLADWAASFAIGHIANSQVPDSANPITDDKGCHLVGKNSMICQGKVSHASGNKGNKSSENADLLAFWAPFLLLHLGGPDPISAFALEDNELWLRHLFSLLVQVIVTGYVFLPTLPENKLLVPTLLMFVAGIIKYFERTRALFLASLDRFRESMLKAPDAGPNYAKLMEEFSSKKEAGLPTRIEMTPEPGKDSKLATAVKEAEQLEELDVVKYAYKYFNIFKGLIVELIFSFRERNESREFFRRINEEDALKIIDLELNFIYEALYTKVVVVHNKIGYAFRAVSVGSVVAAFVIFARLNKICFTKFDINVTYALLGGAICLDFITLILLIFSDWTMAAISSNKKGAGILVSIAETYLKFKKMRWFKDPEYKEEEVLGTCILIRRWSESVSTFNLIKYCLRLRPYPLKNNSNLIKKGIHYLSSIFECCLPHIDKVIDYLGARELVTEWRYVSSHRLPRKLWKFIFDELNRKSEDAKDTEATKRICSARGAYVIQEGQWEAGVAEVYQKITEDYIENVTFEESCYVCSTRGRGNKRCN</sequence>
<dbReference type="EnsemblPlants" id="QL12p011081:mrna">
    <property type="protein sequence ID" value="QL12p011081:mrna:CDS:1"/>
    <property type="gene ID" value="QL12p011081"/>
</dbReference>
<keyword evidence="1" id="KW-0812">Transmembrane</keyword>
<protein>
    <recommendedName>
        <fullName evidence="2">DUF4220 domain-containing protein</fullName>
    </recommendedName>
</protein>